<dbReference type="GeneTree" id="ENSGT00940000155945"/>
<dbReference type="GO" id="GO:0000813">
    <property type="term" value="C:ESCRT I complex"/>
    <property type="evidence" value="ECO:0007669"/>
    <property type="project" value="InterPro"/>
</dbReference>
<dbReference type="GO" id="GO:0015031">
    <property type="term" value="P:protein transport"/>
    <property type="evidence" value="ECO:0007669"/>
    <property type="project" value="UniProtKB-KW"/>
</dbReference>
<evidence type="ECO:0000256" key="7">
    <source>
        <dbReference type="ARBA" id="ARBA00053101"/>
    </source>
</evidence>
<keyword evidence="4" id="KW-0967">Endosome</keyword>
<name>A0A3B4DDK2_PYGNA</name>
<dbReference type="PANTHER" id="PTHR31547">
    <property type="entry name" value="MULTIVESICULAR BODY SUBUNIT 12B"/>
    <property type="match status" value="1"/>
</dbReference>
<protein>
    <submittedName>
        <fullName evidence="9">Multivesicular body subunit 12Bb</fullName>
    </submittedName>
</protein>
<dbReference type="InterPro" id="IPR018798">
    <property type="entry name" value="MVB12A/B"/>
</dbReference>
<comment type="subcellular location">
    <subcellularLocation>
        <location evidence="1">Late endosome membrane</location>
        <topology evidence="1">Peripheral membrane protein</topology>
    </subcellularLocation>
</comment>
<comment type="function">
    <text evidence="7">Component of the ESCRT-I complex, a regulator of vesicular trafficking process. Required for the sorting of endocytic ubiquitinated cargos into multivesicular bodies.</text>
</comment>
<dbReference type="AlphaFoldDB" id="A0A3B4DDK2"/>
<dbReference type="Gene3D" id="2.100.10.50">
    <property type="match status" value="1"/>
</dbReference>
<evidence type="ECO:0000256" key="1">
    <source>
        <dbReference type="ARBA" id="ARBA00004633"/>
    </source>
</evidence>
<evidence type="ECO:0000259" key="8">
    <source>
        <dbReference type="PROSITE" id="PS51498"/>
    </source>
</evidence>
<dbReference type="FunFam" id="2.100.10.50:FF:000002">
    <property type="entry name" value="Multivesicular body subunit 12B"/>
    <property type="match status" value="1"/>
</dbReference>
<keyword evidence="6" id="KW-0472">Membrane</keyword>
<dbReference type="PROSITE" id="PS51498">
    <property type="entry name" value="MABP"/>
    <property type="match status" value="1"/>
</dbReference>
<keyword evidence="3" id="KW-0813">Transport</keyword>
<evidence type="ECO:0000313" key="9">
    <source>
        <dbReference type="Ensembl" id="ENSPNAP00000021533.1"/>
    </source>
</evidence>
<reference evidence="9" key="3">
    <citation type="submission" date="2025-09" db="UniProtKB">
        <authorList>
            <consortium name="Ensembl"/>
        </authorList>
    </citation>
    <scope>IDENTIFICATION</scope>
</reference>
<dbReference type="Pfam" id="PF10240">
    <property type="entry name" value="DUF2464"/>
    <property type="match status" value="1"/>
</dbReference>
<keyword evidence="10" id="KW-1185">Reference proteome</keyword>
<dbReference type="Proteomes" id="UP001501920">
    <property type="component" value="Chromosome 29"/>
</dbReference>
<proteinExistence type="inferred from homology"/>
<accession>A0A3B4DDK2</accession>
<dbReference type="InterPro" id="IPR023341">
    <property type="entry name" value="MABP"/>
</dbReference>
<comment type="similarity">
    <text evidence="2">Belongs to the MVB12 family.</text>
</comment>
<organism evidence="9 10">
    <name type="scientific">Pygocentrus nattereri</name>
    <name type="common">Red-bellied piranha</name>
    <dbReference type="NCBI Taxonomy" id="42514"/>
    <lineage>
        <taxon>Eukaryota</taxon>
        <taxon>Metazoa</taxon>
        <taxon>Chordata</taxon>
        <taxon>Craniata</taxon>
        <taxon>Vertebrata</taxon>
        <taxon>Euteleostomi</taxon>
        <taxon>Actinopterygii</taxon>
        <taxon>Neopterygii</taxon>
        <taxon>Teleostei</taxon>
        <taxon>Ostariophysi</taxon>
        <taxon>Characiformes</taxon>
        <taxon>Characoidei</taxon>
        <taxon>Pygocentrus</taxon>
    </lineage>
</organism>
<dbReference type="GO" id="GO:0031902">
    <property type="term" value="C:late endosome membrane"/>
    <property type="evidence" value="ECO:0007669"/>
    <property type="project" value="UniProtKB-SubCell"/>
</dbReference>
<feature type="domain" description="MABP" evidence="8">
    <location>
        <begin position="16"/>
        <end position="161"/>
    </location>
</feature>
<dbReference type="GO" id="GO:0019075">
    <property type="term" value="P:virus maturation"/>
    <property type="evidence" value="ECO:0007669"/>
    <property type="project" value="TreeGrafter"/>
</dbReference>
<evidence type="ECO:0000256" key="6">
    <source>
        <dbReference type="ARBA" id="ARBA00023136"/>
    </source>
</evidence>
<evidence type="ECO:0000313" key="10">
    <source>
        <dbReference type="Proteomes" id="UP001501920"/>
    </source>
</evidence>
<evidence type="ECO:0000256" key="3">
    <source>
        <dbReference type="ARBA" id="ARBA00022448"/>
    </source>
</evidence>
<dbReference type="PANTHER" id="PTHR31547:SF1">
    <property type="entry name" value="MULTIVESICULAR BODY SUBUNIT 12B"/>
    <property type="match status" value="1"/>
</dbReference>
<dbReference type="Ensembl" id="ENSPNAT00000032894.2">
    <property type="protein sequence ID" value="ENSPNAP00000021533.1"/>
    <property type="gene ID" value="ENSPNAG00000006167.2"/>
</dbReference>
<reference evidence="9" key="2">
    <citation type="submission" date="2025-08" db="UniProtKB">
        <authorList>
            <consortium name="Ensembl"/>
        </authorList>
    </citation>
    <scope>IDENTIFICATION</scope>
</reference>
<evidence type="ECO:0000256" key="2">
    <source>
        <dbReference type="ARBA" id="ARBA00010432"/>
    </source>
</evidence>
<dbReference type="GO" id="GO:0042058">
    <property type="term" value="P:regulation of epidermal growth factor receptor signaling pathway"/>
    <property type="evidence" value="ECO:0007669"/>
    <property type="project" value="TreeGrafter"/>
</dbReference>
<reference evidence="9 10" key="1">
    <citation type="submission" date="2020-10" db="EMBL/GenBank/DDBJ databases">
        <title>Pygocentrus nattereri (red-bellied piranha) genome, fPygNat1, primary haplotype.</title>
        <authorList>
            <person name="Myers G."/>
            <person name="Meyer A."/>
            <person name="Karagic N."/>
            <person name="Pippel M."/>
            <person name="Winkler S."/>
            <person name="Tracey A."/>
            <person name="Wood J."/>
            <person name="Formenti G."/>
            <person name="Howe K."/>
            <person name="Fedrigo O."/>
            <person name="Jarvis E.D."/>
        </authorList>
    </citation>
    <scope>NUCLEOTIDE SEQUENCE [LARGE SCALE GENOMIC DNA]</scope>
</reference>
<dbReference type="InterPro" id="IPR040297">
    <property type="entry name" value="MVB12B"/>
</dbReference>
<sequence>MPDLQNPSKVMEEQQLEPITDIGMVSKKKAPAHYYVVAQTTDGFDADLWKDGIFKSKVTRYLCFTRASSAENTQLRNVLVDMKLTDLKDTLPEGFALIQETMDTHELALSKKRLYVKLIPRRSTDTAICDVLIQNRSKQSPANYTFIGELNGMAIWYLMGRIPQAHDAPHTTLSVHQTVPDSGDTPVSSNFPKRSTVRPDVEHQNVCSTSGTVHCGWLCASTRRQPPTTFPGTNLDAFRLLGRLDIFLRSSQWELLCGRVTLC</sequence>
<dbReference type="GO" id="GO:0046755">
    <property type="term" value="P:viral budding"/>
    <property type="evidence" value="ECO:0007669"/>
    <property type="project" value="TreeGrafter"/>
</dbReference>
<evidence type="ECO:0000256" key="4">
    <source>
        <dbReference type="ARBA" id="ARBA00022753"/>
    </source>
</evidence>
<keyword evidence="5" id="KW-0653">Protein transport</keyword>
<evidence type="ECO:0000256" key="5">
    <source>
        <dbReference type="ARBA" id="ARBA00022927"/>
    </source>
</evidence>